<keyword evidence="1" id="KW-1133">Transmembrane helix</keyword>
<feature type="transmembrane region" description="Helical" evidence="1">
    <location>
        <begin position="129"/>
        <end position="150"/>
    </location>
</feature>
<proteinExistence type="predicted"/>
<evidence type="ECO:0000256" key="1">
    <source>
        <dbReference type="SAM" id="Phobius"/>
    </source>
</evidence>
<keyword evidence="1" id="KW-0472">Membrane</keyword>
<keyword evidence="3" id="KW-1185">Reference proteome</keyword>
<name>A0A4P9C7R6_EUBML</name>
<evidence type="ECO:0000313" key="3">
    <source>
        <dbReference type="Proteomes" id="UP000218387"/>
    </source>
</evidence>
<dbReference type="EMBL" id="CP029487">
    <property type="protein sequence ID" value="QCT71434.1"/>
    <property type="molecule type" value="Genomic_DNA"/>
</dbReference>
<organism evidence="2 3">
    <name type="scientific">Eubacterium maltosivorans</name>
    <dbReference type="NCBI Taxonomy" id="2041044"/>
    <lineage>
        <taxon>Bacteria</taxon>
        <taxon>Bacillati</taxon>
        <taxon>Bacillota</taxon>
        <taxon>Clostridia</taxon>
        <taxon>Eubacteriales</taxon>
        <taxon>Eubacteriaceae</taxon>
        <taxon>Eubacterium</taxon>
    </lineage>
</organism>
<keyword evidence="1" id="KW-0812">Transmembrane</keyword>
<feature type="transmembrane region" description="Helical" evidence="1">
    <location>
        <begin position="67"/>
        <end position="90"/>
    </location>
</feature>
<reference evidence="2 3" key="1">
    <citation type="submission" date="2018-05" db="EMBL/GenBank/DDBJ databases">
        <title>Genome comparison of Eubacterium sp.</title>
        <authorList>
            <person name="Feng Y."/>
            <person name="Sanchez-Andrea I."/>
            <person name="Stams A.J.M."/>
            <person name="De Vos W.M."/>
        </authorList>
    </citation>
    <scope>NUCLEOTIDE SEQUENCE [LARGE SCALE GENOMIC DNA]</scope>
    <source>
        <strain evidence="2 3">YI</strain>
    </source>
</reference>
<dbReference type="KEGG" id="emt:CPZ25_008855"/>
<gene>
    <name evidence="2" type="ORF">CPZ25_008855</name>
</gene>
<protein>
    <submittedName>
        <fullName evidence="2">Uncharacterized protein</fullName>
    </submittedName>
</protein>
<dbReference type="RefSeq" id="WP_096920222.1">
    <property type="nucleotide sequence ID" value="NZ_CP029487.1"/>
</dbReference>
<feature type="transmembrane region" description="Helical" evidence="1">
    <location>
        <begin position="96"/>
        <end position="117"/>
    </location>
</feature>
<evidence type="ECO:0000313" key="2">
    <source>
        <dbReference type="EMBL" id="QCT71434.1"/>
    </source>
</evidence>
<dbReference type="Proteomes" id="UP000218387">
    <property type="component" value="Chromosome"/>
</dbReference>
<dbReference type="AlphaFoldDB" id="A0A4P9C7R6"/>
<accession>A0A4P9C7R6</accession>
<sequence length="152" mass="17204">MFQLEDILENAQKLEQHGDYKKASHLYKRLQKKAPDSEIARISQKRLNVIDAWQNVGHKPAPRLEWIAFYMMLFSFSGAFFITYPLSFVIQSSSTVLNLYIGLVCVTEVLSIGLLMVNKLYYQKTFKALSIMTLLIDVSTILLGIVAVIAGA</sequence>